<feature type="non-terminal residue" evidence="9">
    <location>
        <position position="67"/>
    </location>
</feature>
<dbReference type="SUPFAM" id="SSF46565">
    <property type="entry name" value="Chaperone J-domain"/>
    <property type="match status" value="1"/>
</dbReference>
<evidence type="ECO:0000313" key="10">
    <source>
        <dbReference type="Proteomes" id="UP000001593"/>
    </source>
</evidence>
<name>A7SZR3_NEMVE</name>
<keyword evidence="4" id="KW-1133">Transmembrane helix</keyword>
<comment type="subcellular location">
    <subcellularLocation>
        <location evidence="1">Mitochondrion inner membrane</location>
        <topology evidence="1">Single-pass membrane protein</topology>
    </subcellularLocation>
</comment>
<evidence type="ECO:0000256" key="2">
    <source>
        <dbReference type="ARBA" id="ARBA00022692"/>
    </source>
</evidence>
<dbReference type="AlphaFoldDB" id="A7SZR3"/>
<evidence type="ECO:0000256" key="1">
    <source>
        <dbReference type="ARBA" id="ARBA00004434"/>
    </source>
</evidence>
<dbReference type="Gene3D" id="1.10.287.110">
    <property type="entry name" value="DnaJ domain"/>
    <property type="match status" value="1"/>
</dbReference>
<keyword evidence="3" id="KW-0999">Mitochondrion inner membrane</keyword>
<evidence type="ECO:0000256" key="5">
    <source>
        <dbReference type="ARBA" id="ARBA00023128"/>
    </source>
</evidence>
<dbReference type="InterPro" id="IPR001623">
    <property type="entry name" value="DnaJ_domain"/>
</dbReference>
<dbReference type="GO" id="GO:0005743">
    <property type="term" value="C:mitochondrial inner membrane"/>
    <property type="evidence" value="ECO:0007669"/>
    <property type="project" value="UniProtKB-SubCell"/>
</dbReference>
<dbReference type="HOGENOM" id="CLU_017633_13_5_1"/>
<gene>
    <name evidence="9" type="ORF">NEMVEDRAFT_v1g139413</name>
</gene>
<dbReference type="InParanoid" id="A7SZR3"/>
<dbReference type="PANTHER" id="PTHR12763">
    <property type="match status" value="1"/>
</dbReference>
<evidence type="ECO:0000256" key="4">
    <source>
        <dbReference type="ARBA" id="ARBA00022989"/>
    </source>
</evidence>
<dbReference type="EMBL" id="DS469978">
    <property type="protein sequence ID" value="EDO30800.1"/>
    <property type="molecule type" value="Genomic_DNA"/>
</dbReference>
<evidence type="ECO:0000259" key="8">
    <source>
        <dbReference type="PROSITE" id="PS50076"/>
    </source>
</evidence>
<evidence type="ECO:0000256" key="3">
    <source>
        <dbReference type="ARBA" id="ARBA00022792"/>
    </source>
</evidence>
<feature type="domain" description="J" evidence="8">
    <location>
        <begin position="14"/>
        <end position="67"/>
    </location>
</feature>
<dbReference type="OrthoDB" id="240298at2759"/>
<evidence type="ECO:0000256" key="7">
    <source>
        <dbReference type="ARBA" id="ARBA00038105"/>
    </source>
</evidence>
<keyword evidence="2" id="KW-0812">Transmembrane</keyword>
<dbReference type="PhylomeDB" id="A7SZR3"/>
<dbReference type="PROSITE" id="PS50076">
    <property type="entry name" value="DNAJ_2"/>
    <property type="match status" value="1"/>
</dbReference>
<accession>A7SZR3</accession>
<keyword evidence="10" id="KW-1185">Reference proteome</keyword>
<protein>
    <recommendedName>
        <fullName evidence="8">J domain-containing protein</fullName>
    </recommendedName>
</protein>
<dbReference type="OMA" id="MXAFSGG"/>
<sequence length="67" mass="7523">YYRGGFEPKMTKREAALILGISPASQKNKVREAHRRIMLINHPDRGGSPYIAAKINEAKDLLDEASK</sequence>
<proteinExistence type="inferred from homology"/>
<dbReference type="PANTHER" id="PTHR12763:SF28">
    <property type="entry name" value="GEO10507P1-RELATED"/>
    <property type="match status" value="1"/>
</dbReference>
<evidence type="ECO:0000256" key="6">
    <source>
        <dbReference type="ARBA" id="ARBA00023136"/>
    </source>
</evidence>
<evidence type="ECO:0000313" key="9">
    <source>
        <dbReference type="EMBL" id="EDO30800.1"/>
    </source>
</evidence>
<organism evidence="9 10">
    <name type="scientific">Nematostella vectensis</name>
    <name type="common">Starlet sea anemone</name>
    <dbReference type="NCBI Taxonomy" id="45351"/>
    <lineage>
        <taxon>Eukaryota</taxon>
        <taxon>Metazoa</taxon>
        <taxon>Cnidaria</taxon>
        <taxon>Anthozoa</taxon>
        <taxon>Hexacorallia</taxon>
        <taxon>Actiniaria</taxon>
        <taxon>Edwardsiidae</taxon>
        <taxon>Nematostella</taxon>
    </lineage>
</organism>
<keyword evidence="6" id="KW-0472">Membrane</keyword>
<keyword evidence="5" id="KW-0496">Mitochondrion</keyword>
<dbReference type="InterPro" id="IPR036869">
    <property type="entry name" value="J_dom_sf"/>
</dbReference>
<dbReference type="FunFam" id="1.10.287.110:FF:000001">
    <property type="entry name" value="Import inner membrane translocase subunit tim14"/>
    <property type="match status" value="1"/>
</dbReference>
<comment type="similarity">
    <text evidence="7">Belongs to the TIM14 family.</text>
</comment>
<dbReference type="KEGG" id="nve:5501622"/>
<dbReference type="STRING" id="45351.A7SZR3"/>
<dbReference type="CDD" id="cd06257">
    <property type="entry name" value="DnaJ"/>
    <property type="match status" value="1"/>
</dbReference>
<dbReference type="SMART" id="SM00271">
    <property type="entry name" value="DnaJ"/>
    <property type="match status" value="1"/>
</dbReference>
<dbReference type="Proteomes" id="UP000001593">
    <property type="component" value="Unassembled WGS sequence"/>
</dbReference>
<reference evidence="9 10" key="1">
    <citation type="journal article" date="2007" name="Science">
        <title>Sea anemone genome reveals ancestral eumetazoan gene repertoire and genomic organization.</title>
        <authorList>
            <person name="Putnam N.H."/>
            <person name="Srivastava M."/>
            <person name="Hellsten U."/>
            <person name="Dirks B."/>
            <person name="Chapman J."/>
            <person name="Salamov A."/>
            <person name="Terry A."/>
            <person name="Shapiro H."/>
            <person name="Lindquist E."/>
            <person name="Kapitonov V.V."/>
            <person name="Jurka J."/>
            <person name="Genikhovich G."/>
            <person name="Grigoriev I.V."/>
            <person name="Lucas S.M."/>
            <person name="Steele R.E."/>
            <person name="Finnerty J.R."/>
            <person name="Technau U."/>
            <person name="Martindale M.Q."/>
            <person name="Rokhsar D.S."/>
        </authorList>
    </citation>
    <scope>NUCLEOTIDE SEQUENCE [LARGE SCALE GENOMIC DNA]</scope>
    <source>
        <strain evidence="10">CH2 X CH6</strain>
    </source>
</reference>
<dbReference type="eggNOG" id="KOG0723">
    <property type="taxonomic scope" value="Eukaryota"/>
</dbReference>